<keyword evidence="1" id="KW-0732">Signal</keyword>
<evidence type="ECO:0008006" key="4">
    <source>
        <dbReference type="Google" id="ProtNLM"/>
    </source>
</evidence>
<accession>A0AB37E6E0</accession>
<dbReference type="EMBL" id="CP048751">
    <property type="protein sequence ID" value="QIH72654.1"/>
    <property type="molecule type" value="Genomic_DNA"/>
</dbReference>
<gene>
    <name evidence="2" type="ORF">GYM46_06620</name>
</gene>
<protein>
    <recommendedName>
        <fullName evidence="4">Secreted protein</fullName>
    </recommendedName>
</protein>
<dbReference type="KEGG" id="bmed:GYM46_06620"/>
<reference evidence="2 3" key="1">
    <citation type="submission" date="2020-01" db="EMBL/GenBank/DDBJ databases">
        <authorList>
            <person name="Wang S."/>
        </authorList>
    </citation>
    <scope>NUCLEOTIDE SEQUENCE [LARGE SCALE GENOMIC DNA]</scope>
    <source>
        <strain evidence="2 3">D151-2-6</strain>
    </source>
</reference>
<dbReference type="Proteomes" id="UP000501325">
    <property type="component" value="Chromosome"/>
</dbReference>
<name>A0AB37E6E0_9CAUL</name>
<feature type="signal peptide" evidence="1">
    <location>
        <begin position="1"/>
        <end position="26"/>
    </location>
</feature>
<evidence type="ECO:0000313" key="3">
    <source>
        <dbReference type="Proteomes" id="UP000501325"/>
    </source>
</evidence>
<feature type="chain" id="PRO_5044207779" description="Secreted protein" evidence="1">
    <location>
        <begin position="27"/>
        <end position="240"/>
    </location>
</feature>
<dbReference type="AlphaFoldDB" id="A0AB37E6E0"/>
<evidence type="ECO:0000256" key="1">
    <source>
        <dbReference type="SAM" id="SignalP"/>
    </source>
</evidence>
<evidence type="ECO:0000313" key="2">
    <source>
        <dbReference type="EMBL" id="QIH72654.1"/>
    </source>
</evidence>
<sequence>MKMVVIFSAALFVAAASLGITSPSSARGNPNTCTYQDARLVQACRTDPAIRGYLRDPDNAGVETYMDLPPVIRGWEPGEEEALLGVLSPQPQPYQQVAQAAPPPGSLAEVTERLRRIASGEYAAQVEADRARTPTVNWSPAQIRAAARRAVTSKLREPASAQFRNVRRIQHDNGTTMFCGEVSGRNAHGGVSDFKRFEAGVTNRGEASAQVDDQTGMVGAYFNTAWNQFCGRIAGTPVQF</sequence>
<organism evidence="2 3">
    <name type="scientific">Brevundimonas mediterranea</name>
    <dbReference type="NCBI Taxonomy" id="74329"/>
    <lineage>
        <taxon>Bacteria</taxon>
        <taxon>Pseudomonadati</taxon>
        <taxon>Pseudomonadota</taxon>
        <taxon>Alphaproteobacteria</taxon>
        <taxon>Caulobacterales</taxon>
        <taxon>Caulobacteraceae</taxon>
        <taxon>Brevundimonas</taxon>
    </lineage>
</organism>
<dbReference type="RefSeq" id="WP_164952626.1">
    <property type="nucleotide sequence ID" value="NZ_CP048751.1"/>
</dbReference>
<proteinExistence type="predicted"/>